<comment type="caution">
    <text evidence="1">The sequence shown here is derived from an EMBL/GenBank/DDBJ whole genome shotgun (WGS) entry which is preliminary data.</text>
</comment>
<sequence length="111" mass="12610">MTYGCSVWSVAHEHGEAYIDRHYTKQTIYSLQTLQAKAGRIIGGAYKATSGPALDVELYLLPIEQQIWKTSAETVGRILSSDRMPTLAGFQLLRTTRSRWRKEPYLSPLKH</sequence>
<evidence type="ECO:0000313" key="2">
    <source>
        <dbReference type="Proteomes" id="UP000887226"/>
    </source>
</evidence>
<reference evidence="1" key="1">
    <citation type="journal article" date="2021" name="IMA Fungus">
        <title>Genomic characterization of three marine fungi, including Emericellopsis atlantica sp. nov. with signatures of a generalist lifestyle and marine biomass degradation.</title>
        <authorList>
            <person name="Hagestad O.C."/>
            <person name="Hou L."/>
            <person name="Andersen J.H."/>
            <person name="Hansen E.H."/>
            <person name="Altermark B."/>
            <person name="Li C."/>
            <person name="Kuhnert E."/>
            <person name="Cox R.J."/>
            <person name="Crous P.W."/>
            <person name="Spatafora J.W."/>
            <person name="Lail K."/>
            <person name="Amirebrahimi M."/>
            <person name="Lipzen A."/>
            <person name="Pangilinan J."/>
            <person name="Andreopoulos W."/>
            <person name="Hayes R.D."/>
            <person name="Ng V."/>
            <person name="Grigoriev I.V."/>
            <person name="Jackson S.A."/>
            <person name="Sutton T.D.S."/>
            <person name="Dobson A.D.W."/>
            <person name="Rama T."/>
        </authorList>
    </citation>
    <scope>NUCLEOTIDE SEQUENCE</scope>
    <source>
        <strain evidence="1">TRa3180A</strain>
    </source>
</reference>
<gene>
    <name evidence="1" type="ORF">BJ878DRAFT_499392</name>
</gene>
<dbReference type="EMBL" id="MU253826">
    <property type="protein sequence ID" value="KAG9245883.1"/>
    <property type="molecule type" value="Genomic_DNA"/>
</dbReference>
<dbReference type="OrthoDB" id="3544694at2759"/>
<organism evidence="1 2">
    <name type="scientific">Calycina marina</name>
    <dbReference type="NCBI Taxonomy" id="1763456"/>
    <lineage>
        <taxon>Eukaryota</taxon>
        <taxon>Fungi</taxon>
        <taxon>Dikarya</taxon>
        <taxon>Ascomycota</taxon>
        <taxon>Pezizomycotina</taxon>
        <taxon>Leotiomycetes</taxon>
        <taxon>Helotiales</taxon>
        <taxon>Pezizellaceae</taxon>
        <taxon>Calycina</taxon>
    </lineage>
</organism>
<name>A0A9P7Z6P7_9HELO</name>
<dbReference type="Proteomes" id="UP000887226">
    <property type="component" value="Unassembled WGS sequence"/>
</dbReference>
<accession>A0A9P7Z6P7</accession>
<protein>
    <submittedName>
        <fullName evidence="1">Uncharacterized protein</fullName>
    </submittedName>
</protein>
<proteinExistence type="predicted"/>
<dbReference type="AlphaFoldDB" id="A0A9P7Z6P7"/>
<evidence type="ECO:0000313" key="1">
    <source>
        <dbReference type="EMBL" id="KAG9245883.1"/>
    </source>
</evidence>
<keyword evidence="2" id="KW-1185">Reference proteome</keyword>
<feature type="non-terminal residue" evidence="1">
    <location>
        <position position="111"/>
    </location>
</feature>